<proteinExistence type="predicted"/>
<accession>A0A0F9KUM0</accession>
<protein>
    <submittedName>
        <fullName evidence="1">Uncharacterized protein</fullName>
    </submittedName>
</protein>
<sequence>MKPQCYRCVIMEHHPWHDNGTPNMPEIQPIIDGYTNYSYPVRENNDDS</sequence>
<evidence type="ECO:0000313" key="1">
    <source>
        <dbReference type="EMBL" id="KKM85428.1"/>
    </source>
</evidence>
<name>A0A0F9KUM0_9ZZZZ</name>
<gene>
    <name evidence="1" type="ORF">LCGC14_1289110</name>
</gene>
<dbReference type="EMBL" id="LAZR01007412">
    <property type="protein sequence ID" value="KKM85428.1"/>
    <property type="molecule type" value="Genomic_DNA"/>
</dbReference>
<organism evidence="1">
    <name type="scientific">marine sediment metagenome</name>
    <dbReference type="NCBI Taxonomy" id="412755"/>
    <lineage>
        <taxon>unclassified sequences</taxon>
        <taxon>metagenomes</taxon>
        <taxon>ecological metagenomes</taxon>
    </lineage>
</organism>
<dbReference type="AlphaFoldDB" id="A0A0F9KUM0"/>
<reference evidence="1" key="1">
    <citation type="journal article" date="2015" name="Nature">
        <title>Complex archaea that bridge the gap between prokaryotes and eukaryotes.</title>
        <authorList>
            <person name="Spang A."/>
            <person name="Saw J.H."/>
            <person name="Jorgensen S.L."/>
            <person name="Zaremba-Niedzwiedzka K."/>
            <person name="Martijn J."/>
            <person name="Lind A.E."/>
            <person name="van Eijk R."/>
            <person name="Schleper C."/>
            <person name="Guy L."/>
            <person name="Ettema T.J."/>
        </authorList>
    </citation>
    <scope>NUCLEOTIDE SEQUENCE</scope>
</reference>
<comment type="caution">
    <text evidence="1">The sequence shown here is derived from an EMBL/GenBank/DDBJ whole genome shotgun (WGS) entry which is preliminary data.</text>
</comment>